<accession>A0A164YQT4</accession>
<gene>
    <name evidence="2" type="ORF">APZ42_018689</name>
</gene>
<evidence type="ECO:0000256" key="1">
    <source>
        <dbReference type="SAM" id="MobiDB-lite"/>
    </source>
</evidence>
<dbReference type="OrthoDB" id="10374458at2759"/>
<feature type="compositionally biased region" description="Polar residues" evidence="1">
    <location>
        <begin position="9"/>
        <end position="44"/>
    </location>
</feature>
<proteinExistence type="predicted"/>
<comment type="caution">
    <text evidence="2">The sequence shown here is derived from an EMBL/GenBank/DDBJ whole genome shotgun (WGS) entry which is preliminary data.</text>
</comment>
<dbReference type="Proteomes" id="UP000076858">
    <property type="component" value="Unassembled WGS sequence"/>
</dbReference>
<evidence type="ECO:0008006" key="4">
    <source>
        <dbReference type="Google" id="ProtNLM"/>
    </source>
</evidence>
<dbReference type="AlphaFoldDB" id="A0A164YQT4"/>
<feature type="region of interest" description="Disordered" evidence="1">
    <location>
        <begin position="1"/>
        <end position="50"/>
    </location>
</feature>
<dbReference type="EMBL" id="LRGB01000868">
    <property type="protein sequence ID" value="KZS15498.1"/>
    <property type="molecule type" value="Genomic_DNA"/>
</dbReference>
<keyword evidence="3" id="KW-1185">Reference proteome</keyword>
<evidence type="ECO:0000313" key="2">
    <source>
        <dbReference type="EMBL" id="KZS15498.1"/>
    </source>
</evidence>
<protein>
    <recommendedName>
        <fullName evidence="4">Apea-like HEPN domain-containing protein</fullName>
    </recommendedName>
</protein>
<reference evidence="2 3" key="1">
    <citation type="submission" date="2016-03" db="EMBL/GenBank/DDBJ databases">
        <title>EvidentialGene: Evidence-directed Construction of Genes on Genomes.</title>
        <authorList>
            <person name="Gilbert D.G."/>
            <person name="Choi J.-H."/>
            <person name="Mockaitis K."/>
            <person name="Colbourne J."/>
            <person name="Pfrender M."/>
        </authorList>
    </citation>
    <scope>NUCLEOTIDE SEQUENCE [LARGE SCALE GENOMIC DNA]</scope>
    <source>
        <strain evidence="2 3">Xinb3</strain>
        <tissue evidence="2">Complete organism</tissue>
    </source>
</reference>
<sequence>MPSYCSYGWETNTPSTVETLPKETNTPSTEQTQPKETNTPSTEENQPEVKNLSLEDERKAISIANCLFFVLNEHVSPAINRYFFKQNLLAPTGNDFAESIYKLISEKNNNMDFLSKISSGDLYEAVQGRNCICHLNIEKIYSNWEQILCCWAIVCDAVDEPESSNSIREVRNRMNQQSFKALVGARSLRLAIPDYNEGNAFALTEILFASMLKILAPSIRRFLTSTTTDFQCPSLDVFQNLKEILRLSRAGGNLLNNGEFPTDVENTLKVSIEARNSVCHGRYFKILRDWQIYFVSWLALLDAIKDCEAKKKLKKVLDKLIESKNKGFSIKPTRFI</sequence>
<organism evidence="2 3">
    <name type="scientific">Daphnia magna</name>
    <dbReference type="NCBI Taxonomy" id="35525"/>
    <lineage>
        <taxon>Eukaryota</taxon>
        <taxon>Metazoa</taxon>
        <taxon>Ecdysozoa</taxon>
        <taxon>Arthropoda</taxon>
        <taxon>Crustacea</taxon>
        <taxon>Branchiopoda</taxon>
        <taxon>Diplostraca</taxon>
        <taxon>Cladocera</taxon>
        <taxon>Anomopoda</taxon>
        <taxon>Daphniidae</taxon>
        <taxon>Daphnia</taxon>
    </lineage>
</organism>
<name>A0A164YQT4_9CRUS</name>
<evidence type="ECO:0000313" key="3">
    <source>
        <dbReference type="Proteomes" id="UP000076858"/>
    </source>
</evidence>